<feature type="transmembrane region" description="Helical" evidence="1">
    <location>
        <begin position="31"/>
        <end position="52"/>
    </location>
</feature>
<sequence length="88" mass="9170">MTPVPLRIAATAELATLLVLFTNLATVHSPVVASAIGPVHGCSYLFVIVLAIREARSAGTRAAALIPGVGGLLVLRRLATERRRGRAS</sequence>
<accession>A0ABS3UF05</accession>
<evidence type="ECO:0000256" key="1">
    <source>
        <dbReference type="SAM" id="Phobius"/>
    </source>
</evidence>
<keyword evidence="3" id="KW-1185">Reference proteome</keyword>
<proteinExistence type="predicted"/>
<dbReference type="EMBL" id="JAGFNS010000004">
    <property type="protein sequence ID" value="MBO3737333.1"/>
    <property type="molecule type" value="Genomic_DNA"/>
</dbReference>
<evidence type="ECO:0000313" key="3">
    <source>
        <dbReference type="Proteomes" id="UP000679690"/>
    </source>
</evidence>
<keyword evidence="1" id="KW-0812">Transmembrane</keyword>
<name>A0ABS3UF05_9ACTN</name>
<dbReference type="Proteomes" id="UP000679690">
    <property type="component" value="Unassembled WGS sequence"/>
</dbReference>
<evidence type="ECO:0000313" key="2">
    <source>
        <dbReference type="EMBL" id="MBO3737333.1"/>
    </source>
</evidence>
<keyword evidence="1" id="KW-0472">Membrane</keyword>
<keyword evidence="1" id="KW-1133">Transmembrane helix</keyword>
<reference evidence="2 3" key="1">
    <citation type="submission" date="2021-03" db="EMBL/GenBank/DDBJ databases">
        <title>Actinoplanes flavus sp. nov., a novel actinomycete isolated from Coconut Palm rhizosphere soil.</title>
        <authorList>
            <person name="Luo X."/>
        </authorList>
    </citation>
    <scope>NUCLEOTIDE SEQUENCE [LARGE SCALE GENOMIC DNA]</scope>
    <source>
        <strain evidence="2 3">NEAU-H7</strain>
    </source>
</reference>
<comment type="caution">
    <text evidence="2">The sequence shown here is derived from an EMBL/GenBank/DDBJ whole genome shotgun (WGS) entry which is preliminary data.</text>
</comment>
<gene>
    <name evidence="2" type="ORF">J5X75_07355</name>
</gene>
<protein>
    <submittedName>
        <fullName evidence="2">DUF3817 domain-containing protein</fullName>
    </submittedName>
</protein>
<organism evidence="2 3">
    <name type="scientific">Actinoplanes flavus</name>
    <dbReference type="NCBI Taxonomy" id="2820290"/>
    <lineage>
        <taxon>Bacteria</taxon>
        <taxon>Bacillati</taxon>
        <taxon>Actinomycetota</taxon>
        <taxon>Actinomycetes</taxon>
        <taxon>Micromonosporales</taxon>
        <taxon>Micromonosporaceae</taxon>
        <taxon>Actinoplanes</taxon>
    </lineage>
</organism>